<dbReference type="Pfam" id="PF07690">
    <property type="entry name" value="MFS_1"/>
    <property type="match status" value="1"/>
</dbReference>
<dbReference type="PANTHER" id="PTHR23513:SF6">
    <property type="entry name" value="MAJOR FACILITATOR SUPERFAMILY ASSOCIATED DOMAIN-CONTAINING PROTEIN"/>
    <property type="match status" value="1"/>
</dbReference>
<comment type="caution">
    <text evidence="8">The sequence shown here is derived from an EMBL/GenBank/DDBJ whole genome shotgun (WGS) entry which is preliminary data.</text>
</comment>
<dbReference type="Gene3D" id="1.20.1250.20">
    <property type="entry name" value="MFS general substrate transporter like domains"/>
    <property type="match status" value="2"/>
</dbReference>
<dbReference type="Proteomes" id="UP001529421">
    <property type="component" value="Unassembled WGS sequence"/>
</dbReference>
<keyword evidence="2" id="KW-1003">Cell membrane</keyword>
<feature type="transmembrane region" description="Helical" evidence="7">
    <location>
        <begin position="150"/>
        <end position="167"/>
    </location>
</feature>
<feature type="transmembrane region" description="Helical" evidence="7">
    <location>
        <begin position="337"/>
        <end position="358"/>
    </location>
</feature>
<evidence type="ECO:0000256" key="7">
    <source>
        <dbReference type="SAM" id="Phobius"/>
    </source>
</evidence>
<feature type="transmembrane region" description="Helical" evidence="7">
    <location>
        <begin position="48"/>
        <end position="66"/>
    </location>
</feature>
<keyword evidence="5 7" id="KW-0472">Membrane</keyword>
<feature type="transmembrane region" description="Helical" evidence="7">
    <location>
        <begin position="389"/>
        <end position="407"/>
    </location>
</feature>
<gene>
    <name evidence="8" type="ORF">QUW28_03235</name>
</gene>
<feature type="region of interest" description="Disordered" evidence="6">
    <location>
        <begin position="240"/>
        <end position="264"/>
    </location>
</feature>
<feature type="region of interest" description="Disordered" evidence="6">
    <location>
        <begin position="200"/>
        <end position="222"/>
    </location>
</feature>
<feature type="compositionally biased region" description="Low complexity" evidence="6">
    <location>
        <begin position="209"/>
        <end position="222"/>
    </location>
</feature>
<feature type="transmembrane region" description="Helical" evidence="7">
    <location>
        <begin position="428"/>
        <end position="449"/>
    </location>
</feature>
<reference evidence="8 9" key="2">
    <citation type="submission" date="2023-06" db="EMBL/GenBank/DDBJ databases">
        <authorList>
            <person name="Zeman M."/>
            <person name="Kubasova T."/>
            <person name="Jahodarova E."/>
            <person name="Nykrynova M."/>
            <person name="Rychlik I."/>
        </authorList>
    </citation>
    <scope>NUCLEOTIDE SEQUENCE [LARGE SCALE GENOMIC DNA]</scope>
    <source>
        <strain evidence="8 9">154_Feed</strain>
    </source>
</reference>
<evidence type="ECO:0000313" key="9">
    <source>
        <dbReference type="Proteomes" id="UP001529421"/>
    </source>
</evidence>
<dbReference type="InterPro" id="IPR036259">
    <property type="entry name" value="MFS_trans_sf"/>
</dbReference>
<feature type="transmembrane region" description="Helical" evidence="7">
    <location>
        <begin position="365"/>
        <end position="383"/>
    </location>
</feature>
<dbReference type="PANTHER" id="PTHR23513">
    <property type="entry name" value="INTEGRAL MEMBRANE EFFLUX PROTEIN-RELATED"/>
    <property type="match status" value="1"/>
</dbReference>
<feature type="transmembrane region" description="Helical" evidence="7">
    <location>
        <begin position="14"/>
        <end position="36"/>
    </location>
</feature>
<dbReference type="InterPro" id="IPR011701">
    <property type="entry name" value="MFS"/>
</dbReference>
<evidence type="ECO:0000256" key="2">
    <source>
        <dbReference type="ARBA" id="ARBA00022475"/>
    </source>
</evidence>
<evidence type="ECO:0000256" key="5">
    <source>
        <dbReference type="ARBA" id="ARBA00023136"/>
    </source>
</evidence>
<evidence type="ECO:0000256" key="3">
    <source>
        <dbReference type="ARBA" id="ARBA00022692"/>
    </source>
</evidence>
<feature type="transmembrane region" description="Helical" evidence="7">
    <location>
        <begin position="455"/>
        <end position="476"/>
    </location>
</feature>
<name>A0ABT7V7P4_9ACTN</name>
<feature type="transmembrane region" description="Helical" evidence="7">
    <location>
        <begin position="86"/>
        <end position="113"/>
    </location>
</feature>
<protein>
    <submittedName>
        <fullName evidence="8">MFS transporter</fullName>
    </submittedName>
</protein>
<feature type="transmembrane region" description="Helical" evidence="7">
    <location>
        <begin position="301"/>
        <end position="325"/>
    </location>
</feature>
<accession>A0ABT7V7P4</accession>
<dbReference type="RefSeq" id="WP_289544537.1">
    <property type="nucleotide sequence ID" value="NZ_JAUDDZ010000003.1"/>
</dbReference>
<reference evidence="9" key="1">
    <citation type="submission" date="2023-06" db="EMBL/GenBank/DDBJ databases">
        <title>Identification and characterization of horizontal gene transfer across gut microbiota members of farm animals based on homology search.</title>
        <authorList>
            <person name="Zeman M."/>
            <person name="Kubasova T."/>
            <person name="Jahodarova E."/>
            <person name="Nykrynova M."/>
            <person name="Rychlik I."/>
        </authorList>
    </citation>
    <scope>NUCLEOTIDE SEQUENCE [LARGE SCALE GENOMIC DNA]</scope>
    <source>
        <strain evidence="9">154_Feed</strain>
    </source>
</reference>
<evidence type="ECO:0000313" key="8">
    <source>
        <dbReference type="EMBL" id="MDM8274520.1"/>
    </source>
</evidence>
<organism evidence="8 9">
    <name type="scientific">Enorma phocaeensis</name>
    <dbReference type="NCBI Taxonomy" id="1871019"/>
    <lineage>
        <taxon>Bacteria</taxon>
        <taxon>Bacillati</taxon>
        <taxon>Actinomycetota</taxon>
        <taxon>Coriobacteriia</taxon>
        <taxon>Coriobacteriales</taxon>
        <taxon>Coriobacteriaceae</taxon>
        <taxon>Enorma</taxon>
    </lineage>
</organism>
<dbReference type="EMBL" id="JAUDDZ010000003">
    <property type="protein sequence ID" value="MDM8274520.1"/>
    <property type="molecule type" value="Genomic_DNA"/>
</dbReference>
<keyword evidence="3 7" id="KW-0812">Transmembrane</keyword>
<feature type="transmembrane region" description="Helical" evidence="7">
    <location>
        <begin position="173"/>
        <end position="190"/>
    </location>
</feature>
<sequence length="484" mass="49155">MTEGAGSTWGAKLAWVWGGELVSVLTSSILQMGFIWHITMTTGSAGMLSLASLMGFLPLALLGPFAGTLVDRLSVKRVLIGADLFIAAVSAAVAMVSLAGALPAEVVIVALFFRAIGSALHTPAFQTLTPLVAPPEHLTRLAGISQAVQSGGYILGTAVAAVIYPLWGLTTMIALDVAGALAATVAILAARLDLSRLNAPAGGSTAPQGSGEAASASGSGDAMSAPEQVAASVASGPAAVPSAPERAASPSVPERAAATSVSEPSAAVDEGPLFRGAFVQARAIMAETLDGYRVLRGYRGLFALLWCGFAFTLVFSPISALFPLMSLDHFGGTTSDAALAEIVFSVGMIAGSALLATTGGFKNRALTVVAATALYGVATFIAGTLAPDGFPLFLAMSFLMGVSSPFYSGPQTALMQEKVPPEYLGRVFGLYGSIMSWAMPAGLAVSSVFADVVGAPVWFAGAGAAMAVLAVVTWLIPSIRHIED</sequence>
<evidence type="ECO:0000256" key="4">
    <source>
        <dbReference type="ARBA" id="ARBA00022989"/>
    </source>
</evidence>
<evidence type="ECO:0000256" key="1">
    <source>
        <dbReference type="ARBA" id="ARBA00004651"/>
    </source>
</evidence>
<comment type="subcellular location">
    <subcellularLocation>
        <location evidence="1">Cell membrane</location>
        <topology evidence="1">Multi-pass membrane protein</topology>
    </subcellularLocation>
</comment>
<proteinExistence type="predicted"/>
<dbReference type="SUPFAM" id="SSF103473">
    <property type="entry name" value="MFS general substrate transporter"/>
    <property type="match status" value="1"/>
</dbReference>
<dbReference type="CDD" id="cd06173">
    <property type="entry name" value="MFS_MefA_like"/>
    <property type="match status" value="1"/>
</dbReference>
<keyword evidence="9" id="KW-1185">Reference proteome</keyword>
<keyword evidence="4 7" id="KW-1133">Transmembrane helix</keyword>
<evidence type="ECO:0000256" key="6">
    <source>
        <dbReference type="SAM" id="MobiDB-lite"/>
    </source>
</evidence>